<proteinExistence type="predicted"/>
<evidence type="ECO:0008006" key="3">
    <source>
        <dbReference type="Google" id="ProtNLM"/>
    </source>
</evidence>
<dbReference type="Proteomes" id="UP001151234">
    <property type="component" value="Unassembled WGS sequence"/>
</dbReference>
<dbReference type="EMBL" id="JAPJZI010000001">
    <property type="protein sequence ID" value="MDA5400363.1"/>
    <property type="molecule type" value="Genomic_DNA"/>
</dbReference>
<keyword evidence="2" id="KW-1185">Reference proteome</keyword>
<sequence>MDSKFSEAIGLRETWPTEPQLEEAMSMAGCYKWAAAFFDAAETLLLASEMVVGSSFYQGPVIQNVGLATELSLKALLRGAGKTNEELKRAGHNCYRLYCESRICFDESRFLSQHLANTSHIPISDEIRERVAKNNPTWDAEHIDLRWRNYFDHLRLLDLTYDRPFRSRYVEPGDVILPDAEVIMIGTKLFLAAMKERL</sequence>
<comment type="caution">
    <text evidence="1">The sequence shown here is derived from an EMBL/GenBank/DDBJ whole genome shotgun (WGS) entry which is preliminary data.</text>
</comment>
<protein>
    <recommendedName>
        <fullName evidence="3">HEPN domain-containing protein</fullName>
    </recommendedName>
</protein>
<organism evidence="1 2">
    <name type="scientific">Hoeflea prorocentri</name>
    <dbReference type="NCBI Taxonomy" id="1922333"/>
    <lineage>
        <taxon>Bacteria</taxon>
        <taxon>Pseudomonadati</taxon>
        <taxon>Pseudomonadota</taxon>
        <taxon>Alphaproteobacteria</taxon>
        <taxon>Hyphomicrobiales</taxon>
        <taxon>Rhizobiaceae</taxon>
        <taxon>Hoeflea</taxon>
    </lineage>
</organism>
<name>A0A9X3UJL8_9HYPH</name>
<accession>A0A9X3UJL8</accession>
<gene>
    <name evidence="1" type="ORF">OQ273_17430</name>
</gene>
<dbReference type="AlphaFoldDB" id="A0A9X3UJL8"/>
<evidence type="ECO:0000313" key="2">
    <source>
        <dbReference type="Proteomes" id="UP001151234"/>
    </source>
</evidence>
<evidence type="ECO:0000313" key="1">
    <source>
        <dbReference type="EMBL" id="MDA5400363.1"/>
    </source>
</evidence>
<dbReference type="RefSeq" id="WP_267991855.1">
    <property type="nucleotide sequence ID" value="NZ_JAPJZI010000001.1"/>
</dbReference>
<reference evidence="1" key="1">
    <citation type="submission" date="2022-11" db="EMBL/GenBank/DDBJ databases">
        <title>Draft genome sequence of Hoeflea poritis E7-10 and Hoeflea prorocentri PM5-8, separated from scleractinian coral Porites lutea and marine dinoflagellate.</title>
        <authorList>
            <person name="Zhang G."/>
            <person name="Wei Q."/>
            <person name="Cai L."/>
        </authorList>
    </citation>
    <scope>NUCLEOTIDE SEQUENCE</scope>
    <source>
        <strain evidence="1">PM5-8</strain>
    </source>
</reference>